<accession>A0A5A9XE65</accession>
<gene>
    <name evidence="2" type="ORF">ET418_11610</name>
</gene>
<dbReference type="EMBL" id="SRSD01000006">
    <property type="protein sequence ID" value="KAA0891417.1"/>
    <property type="molecule type" value="Genomic_DNA"/>
</dbReference>
<feature type="signal peptide" evidence="1">
    <location>
        <begin position="1"/>
        <end position="21"/>
    </location>
</feature>
<protein>
    <submittedName>
        <fullName evidence="2">Uncharacterized protein</fullName>
    </submittedName>
</protein>
<evidence type="ECO:0000313" key="3">
    <source>
        <dbReference type="Proteomes" id="UP000324298"/>
    </source>
</evidence>
<dbReference type="RefSeq" id="WP_149307779.1">
    <property type="nucleotide sequence ID" value="NZ_SRSD01000006.1"/>
</dbReference>
<comment type="caution">
    <text evidence="2">The sequence shown here is derived from an EMBL/GenBank/DDBJ whole genome shotgun (WGS) entry which is preliminary data.</text>
</comment>
<organism evidence="2 3">
    <name type="scientific">Oryzomonas rubra</name>
    <dbReference type="NCBI Taxonomy" id="2509454"/>
    <lineage>
        <taxon>Bacteria</taxon>
        <taxon>Pseudomonadati</taxon>
        <taxon>Thermodesulfobacteriota</taxon>
        <taxon>Desulfuromonadia</taxon>
        <taxon>Geobacterales</taxon>
        <taxon>Geobacteraceae</taxon>
        <taxon>Oryzomonas</taxon>
    </lineage>
</organism>
<proteinExistence type="predicted"/>
<evidence type="ECO:0000256" key="1">
    <source>
        <dbReference type="SAM" id="SignalP"/>
    </source>
</evidence>
<feature type="chain" id="PRO_5023052321" evidence="1">
    <location>
        <begin position="22"/>
        <end position="197"/>
    </location>
</feature>
<dbReference type="Proteomes" id="UP000324298">
    <property type="component" value="Unassembled WGS sequence"/>
</dbReference>
<dbReference type="OrthoDB" id="5394991at2"/>
<reference evidence="2 3" key="1">
    <citation type="submission" date="2019-04" db="EMBL/GenBank/DDBJ databases">
        <title>Geobacter ruber sp. nov., ferric-reducing bacteria isolated from paddy soil.</title>
        <authorList>
            <person name="Xu Z."/>
            <person name="Masuda Y."/>
            <person name="Itoh H."/>
            <person name="Senoo K."/>
        </authorList>
    </citation>
    <scope>NUCLEOTIDE SEQUENCE [LARGE SCALE GENOMIC DNA]</scope>
    <source>
        <strain evidence="2 3">Red88</strain>
    </source>
</reference>
<keyword evidence="3" id="KW-1185">Reference proteome</keyword>
<sequence>MRYPASVLAMFLILAAAPARAGDVATLADCTTKVFGEINRTRKWSGKPPATCPATIAVEKRADGVLVTAWVIRSAEGGWVRTAFSGAMGYGEIARKQELAKASRDIMARAKHLGRCLDSINAVNDPLDCRDRATKSYSAGEESGVENDRIVWLDDNGRHAVLEYAFGNTESTPSPPTDLFNGQPLPPNMIIDLRVNR</sequence>
<evidence type="ECO:0000313" key="2">
    <source>
        <dbReference type="EMBL" id="KAA0891417.1"/>
    </source>
</evidence>
<dbReference type="AlphaFoldDB" id="A0A5A9XE65"/>
<name>A0A5A9XE65_9BACT</name>
<keyword evidence="1" id="KW-0732">Signal</keyword>